<comment type="subcellular location">
    <subcellularLocation>
        <location evidence="1">Periplasm</location>
    </subcellularLocation>
</comment>
<dbReference type="AlphaFoldDB" id="A0A1X7H084"/>
<protein>
    <submittedName>
        <fullName evidence="6">Peptide/nickel transport system substrate-binding protein</fullName>
    </submittedName>
</protein>
<comment type="similarity">
    <text evidence="2">Belongs to the bacterial solute-binding protein 5 family.</text>
</comment>
<evidence type="ECO:0000259" key="5">
    <source>
        <dbReference type="Pfam" id="PF00496"/>
    </source>
</evidence>
<name>A0A1X7H084_9SPHN</name>
<dbReference type="STRING" id="941907.SAMN06295910_2603"/>
<evidence type="ECO:0000313" key="7">
    <source>
        <dbReference type="Proteomes" id="UP000192934"/>
    </source>
</evidence>
<dbReference type="GO" id="GO:0015833">
    <property type="term" value="P:peptide transport"/>
    <property type="evidence" value="ECO:0007669"/>
    <property type="project" value="TreeGrafter"/>
</dbReference>
<dbReference type="GO" id="GO:0030313">
    <property type="term" value="C:cell envelope"/>
    <property type="evidence" value="ECO:0007669"/>
    <property type="project" value="UniProtKB-SubCell"/>
</dbReference>
<dbReference type="SUPFAM" id="SSF53850">
    <property type="entry name" value="Periplasmic binding protein-like II"/>
    <property type="match status" value="1"/>
</dbReference>
<keyword evidence="3" id="KW-0813">Transport</keyword>
<dbReference type="Proteomes" id="UP000192934">
    <property type="component" value="Chromosome I"/>
</dbReference>
<sequence>MQSSRFLGMIVVTAALLLAGCRDQGSGPLAISAIGGPPELANPNLRPLAPPSTFLLEATAQGLVRFDATGQVEPALAQSWIVSDDGLRYTFRLSRVTWSDGSAVTAEQVVERLRASFSRASRNPLKPVLGAIADIEPMTDDVLEISLRAPRPNFLQLLAAPEMAILRAGRGTGPYRAARSDGAITLRLPDEEDAEPDEAAAPQIVLRGERAARAVARFASGSADAVIGGTLGDLPIAAAAEPRGNALRFDPVAGLFGLVPVRDDGPVADPLVRRALSMAIDREAIVAAIGVPDLQPRATIVPLGVAELPAPATPDWSASPLPMRRTLAAQVIAAQDGGRPRIRIEMPDGFGYRVLFAHIRRDWRAIGVEAERVAPGNAADLRLIDRVAPASLASWYVRAFRCGEVPICQPEADAMMDAARTTQDMNERASLLAGADRMLTDASLFIPVTAPVRWSLVSPRLTGFQPNPFAIRAAGSLLANQP</sequence>
<dbReference type="Gene3D" id="3.10.105.10">
    <property type="entry name" value="Dipeptide-binding Protein, Domain 3"/>
    <property type="match status" value="1"/>
</dbReference>
<feature type="domain" description="Solute-binding protein family 5" evidence="5">
    <location>
        <begin position="71"/>
        <end position="374"/>
    </location>
</feature>
<dbReference type="PROSITE" id="PS51257">
    <property type="entry name" value="PROKAR_LIPOPROTEIN"/>
    <property type="match status" value="1"/>
</dbReference>
<dbReference type="CDD" id="cd00995">
    <property type="entry name" value="PBP2_NikA_DppA_OppA_like"/>
    <property type="match status" value="1"/>
</dbReference>
<dbReference type="EMBL" id="LT840185">
    <property type="protein sequence ID" value="SMF77590.1"/>
    <property type="molecule type" value="Genomic_DNA"/>
</dbReference>
<accession>A0A1X7H084</accession>
<dbReference type="InterPro" id="IPR039424">
    <property type="entry name" value="SBP_5"/>
</dbReference>
<evidence type="ECO:0000256" key="4">
    <source>
        <dbReference type="ARBA" id="ARBA00022729"/>
    </source>
</evidence>
<evidence type="ECO:0000256" key="3">
    <source>
        <dbReference type="ARBA" id="ARBA00022448"/>
    </source>
</evidence>
<dbReference type="Gene3D" id="3.40.190.10">
    <property type="entry name" value="Periplasmic binding protein-like II"/>
    <property type="match status" value="1"/>
</dbReference>
<reference evidence="7" key="1">
    <citation type="submission" date="2017-04" db="EMBL/GenBank/DDBJ databases">
        <authorList>
            <person name="Varghese N."/>
            <person name="Submissions S."/>
        </authorList>
    </citation>
    <scope>NUCLEOTIDE SEQUENCE [LARGE SCALE GENOMIC DNA]</scope>
    <source>
        <strain evidence="7">Dd16</strain>
    </source>
</reference>
<dbReference type="RefSeq" id="WP_085219147.1">
    <property type="nucleotide sequence ID" value="NZ_LT840185.1"/>
</dbReference>
<dbReference type="PANTHER" id="PTHR30290:SF10">
    <property type="entry name" value="PERIPLASMIC OLIGOPEPTIDE-BINDING PROTEIN-RELATED"/>
    <property type="match status" value="1"/>
</dbReference>
<dbReference type="InterPro" id="IPR000914">
    <property type="entry name" value="SBP_5_dom"/>
</dbReference>
<dbReference type="Pfam" id="PF00496">
    <property type="entry name" value="SBP_bac_5"/>
    <property type="match status" value="1"/>
</dbReference>
<gene>
    <name evidence="6" type="ORF">SAMN06295910_2603</name>
</gene>
<dbReference type="OrthoDB" id="9803988at2"/>
<evidence type="ECO:0000256" key="2">
    <source>
        <dbReference type="ARBA" id="ARBA00005695"/>
    </source>
</evidence>
<dbReference type="PANTHER" id="PTHR30290">
    <property type="entry name" value="PERIPLASMIC BINDING COMPONENT OF ABC TRANSPORTER"/>
    <property type="match status" value="1"/>
</dbReference>
<dbReference type="GO" id="GO:1904680">
    <property type="term" value="F:peptide transmembrane transporter activity"/>
    <property type="evidence" value="ECO:0007669"/>
    <property type="project" value="TreeGrafter"/>
</dbReference>
<keyword evidence="4" id="KW-0732">Signal</keyword>
<evidence type="ECO:0000256" key="1">
    <source>
        <dbReference type="ARBA" id="ARBA00004418"/>
    </source>
</evidence>
<evidence type="ECO:0000313" key="6">
    <source>
        <dbReference type="EMBL" id="SMF77590.1"/>
    </source>
</evidence>
<proteinExistence type="inferred from homology"/>
<organism evidence="6 7">
    <name type="scientific">Allosphingosinicella indica</name>
    <dbReference type="NCBI Taxonomy" id="941907"/>
    <lineage>
        <taxon>Bacteria</taxon>
        <taxon>Pseudomonadati</taxon>
        <taxon>Pseudomonadota</taxon>
        <taxon>Alphaproteobacteria</taxon>
        <taxon>Sphingomonadales</taxon>
        <taxon>Sphingomonadaceae</taxon>
        <taxon>Allosphingosinicella</taxon>
    </lineage>
</organism>
<keyword evidence="7" id="KW-1185">Reference proteome</keyword>